<protein>
    <submittedName>
        <fullName evidence="3">Uncharacterized protein</fullName>
    </submittedName>
</protein>
<sequence length="82" mass="9223">MKFRLNIGKKSLFLVIMLFICVVMAACSDSTANSETEKQETEENEDNQSAEAFPVTVSVDDTEVTVEEKPQNITAPQRLLWI</sequence>
<dbReference type="RefSeq" id="WP_256706495.1">
    <property type="nucleotide sequence ID" value="NZ_CP101914.1"/>
</dbReference>
<evidence type="ECO:0000256" key="2">
    <source>
        <dbReference type="SAM" id="SignalP"/>
    </source>
</evidence>
<feature type="chain" id="PRO_5047351165" evidence="2">
    <location>
        <begin position="26"/>
        <end position="82"/>
    </location>
</feature>
<keyword evidence="4" id="KW-1185">Reference proteome</keyword>
<evidence type="ECO:0000313" key="4">
    <source>
        <dbReference type="Proteomes" id="UP001059773"/>
    </source>
</evidence>
<evidence type="ECO:0000256" key="1">
    <source>
        <dbReference type="SAM" id="MobiDB-lite"/>
    </source>
</evidence>
<evidence type="ECO:0000313" key="3">
    <source>
        <dbReference type="EMBL" id="UUI01074.1"/>
    </source>
</evidence>
<keyword evidence="2" id="KW-0732">Signal</keyword>
<accession>A0ABY5JR38</accession>
<dbReference type="PROSITE" id="PS51257">
    <property type="entry name" value="PROKAR_LIPOPROTEIN"/>
    <property type="match status" value="1"/>
</dbReference>
<dbReference type="Proteomes" id="UP001059773">
    <property type="component" value="Chromosome"/>
</dbReference>
<feature type="region of interest" description="Disordered" evidence="1">
    <location>
        <begin position="31"/>
        <end position="51"/>
    </location>
</feature>
<gene>
    <name evidence="3" type="ORF">NP439_13455</name>
</gene>
<reference evidence="3" key="1">
    <citation type="submission" date="2022-07" db="EMBL/GenBank/DDBJ databases">
        <title>FELIX.</title>
        <authorList>
            <person name="Wan K.H."/>
            <person name="Park S."/>
            <person name="Lawrence Q."/>
            <person name="Eichenberger J.P."/>
            <person name="Booth B.W."/>
            <person name="Piaggio A.J."/>
            <person name="Chandler J.C."/>
            <person name="Franklin A.B."/>
            <person name="Celniker S.E."/>
        </authorList>
    </citation>
    <scope>NUCLEOTIDE SEQUENCE</scope>
    <source>
        <strain evidence="3">QA-1986 374</strain>
    </source>
</reference>
<organism evidence="3 4">
    <name type="scientific">Oceanobacillus jeddahense</name>
    <dbReference type="NCBI Taxonomy" id="1462527"/>
    <lineage>
        <taxon>Bacteria</taxon>
        <taxon>Bacillati</taxon>
        <taxon>Bacillota</taxon>
        <taxon>Bacilli</taxon>
        <taxon>Bacillales</taxon>
        <taxon>Bacillaceae</taxon>
        <taxon>Oceanobacillus</taxon>
    </lineage>
</organism>
<dbReference type="EMBL" id="CP101914">
    <property type="protein sequence ID" value="UUI01074.1"/>
    <property type="molecule type" value="Genomic_DNA"/>
</dbReference>
<feature type="signal peptide" evidence="2">
    <location>
        <begin position="1"/>
        <end position="25"/>
    </location>
</feature>
<name>A0ABY5JR38_9BACI</name>
<proteinExistence type="predicted"/>